<dbReference type="InParanoid" id="A0A0C2XB16"/>
<keyword evidence="2" id="KW-1185">Reference proteome</keyword>
<proteinExistence type="predicted"/>
<feature type="non-terminal residue" evidence="1">
    <location>
        <position position="82"/>
    </location>
</feature>
<dbReference type="HOGENOM" id="CLU_180476_1_1_1"/>
<organism evidence="1 2">
    <name type="scientific">Amanita muscaria (strain Koide BX008)</name>
    <dbReference type="NCBI Taxonomy" id="946122"/>
    <lineage>
        <taxon>Eukaryota</taxon>
        <taxon>Fungi</taxon>
        <taxon>Dikarya</taxon>
        <taxon>Basidiomycota</taxon>
        <taxon>Agaricomycotina</taxon>
        <taxon>Agaricomycetes</taxon>
        <taxon>Agaricomycetidae</taxon>
        <taxon>Agaricales</taxon>
        <taxon>Pluteineae</taxon>
        <taxon>Amanitaceae</taxon>
        <taxon>Amanita</taxon>
    </lineage>
</organism>
<gene>
    <name evidence="1" type="ORF">M378DRAFT_52035</name>
</gene>
<dbReference type="EMBL" id="KN818236">
    <property type="protein sequence ID" value="KIL66496.1"/>
    <property type="molecule type" value="Genomic_DNA"/>
</dbReference>
<dbReference type="AlphaFoldDB" id="A0A0C2XB16"/>
<evidence type="ECO:0000313" key="1">
    <source>
        <dbReference type="EMBL" id="KIL66496.1"/>
    </source>
</evidence>
<name>A0A0C2XB16_AMAMK</name>
<evidence type="ECO:0000313" key="2">
    <source>
        <dbReference type="Proteomes" id="UP000054549"/>
    </source>
</evidence>
<dbReference type="Proteomes" id="UP000054549">
    <property type="component" value="Unassembled WGS sequence"/>
</dbReference>
<dbReference type="OrthoDB" id="432234at2759"/>
<accession>A0A0C2XB16</accession>
<feature type="non-terminal residue" evidence="1">
    <location>
        <position position="1"/>
    </location>
</feature>
<reference evidence="1 2" key="1">
    <citation type="submission" date="2014-04" db="EMBL/GenBank/DDBJ databases">
        <title>Evolutionary Origins and Diversification of the Mycorrhizal Mutualists.</title>
        <authorList>
            <consortium name="DOE Joint Genome Institute"/>
            <consortium name="Mycorrhizal Genomics Consortium"/>
            <person name="Kohler A."/>
            <person name="Kuo A."/>
            <person name="Nagy L.G."/>
            <person name="Floudas D."/>
            <person name="Copeland A."/>
            <person name="Barry K.W."/>
            <person name="Cichocki N."/>
            <person name="Veneault-Fourrey C."/>
            <person name="LaButti K."/>
            <person name="Lindquist E.A."/>
            <person name="Lipzen A."/>
            <person name="Lundell T."/>
            <person name="Morin E."/>
            <person name="Murat C."/>
            <person name="Riley R."/>
            <person name="Ohm R."/>
            <person name="Sun H."/>
            <person name="Tunlid A."/>
            <person name="Henrissat B."/>
            <person name="Grigoriev I.V."/>
            <person name="Hibbett D.S."/>
            <person name="Martin F."/>
        </authorList>
    </citation>
    <scope>NUCLEOTIDE SEQUENCE [LARGE SCALE GENOMIC DNA]</scope>
    <source>
        <strain evidence="1 2">Koide BX008</strain>
    </source>
</reference>
<protein>
    <submittedName>
        <fullName evidence="1">Uncharacterized protein</fullName>
    </submittedName>
</protein>
<dbReference type="STRING" id="946122.A0A0C2XB16"/>
<sequence length="82" mass="9444">LPNVVGPWLPRANIPETHQFYCCVMLALLKPWRTLQDLLADSATWAEALEGFLRLPTSLFARRFIENAQFFYECKEAASKDI</sequence>